<feature type="compositionally biased region" description="Polar residues" evidence="1">
    <location>
        <begin position="12"/>
        <end position="24"/>
    </location>
</feature>
<proteinExistence type="predicted"/>
<gene>
    <name evidence="2" type="ORF">HJG60_012218</name>
</gene>
<feature type="compositionally biased region" description="Polar residues" evidence="1">
    <location>
        <begin position="302"/>
        <end position="317"/>
    </location>
</feature>
<feature type="region of interest" description="Disordered" evidence="1">
    <location>
        <begin position="1"/>
        <end position="57"/>
    </location>
</feature>
<dbReference type="EMBL" id="JABVXQ010000009">
    <property type="protein sequence ID" value="KAF6090836.1"/>
    <property type="molecule type" value="Genomic_DNA"/>
</dbReference>
<evidence type="ECO:0000256" key="1">
    <source>
        <dbReference type="SAM" id="MobiDB-lite"/>
    </source>
</evidence>
<sequence>MEKDILAHMEALTTQANDADSVTAQAGPLPTVQTPLKDATLPESNGENVGQKGMGQAERDEVEKRSVLSWCPSAGSHALCPHVTPIHAALQGSNSRRNVRNKNSRKRRNIKKKRVVFIPWPLILQTRASSAAPVLGFSCVMEAHTGVNVGGEEREQVGSDEKENTSVLTKPFMAPSCALWLAASPFQPSSEGASLAANEEIIVGQTSSHKERNEKNKRIVGSPWPLTVQVWASFTGPAKVQTPFAGASASAISEVNMGHRSRSQKCEMDENFIGASYQSTQAGVPTSAVALGQATSEGAPLTANSKRNTGQKSSWNSKNRKEKSDLAGPWPLTVQAWASFTTTGPVQTLFQGNSSTASTVVNERKNRCAQLQNSEKETKPILPWRVRVQARAPFSATALQQASFEEVPSLGRHPFKGEPNQEEA</sequence>
<organism evidence="2 3">
    <name type="scientific">Phyllostomus discolor</name>
    <name type="common">pale spear-nosed bat</name>
    <dbReference type="NCBI Taxonomy" id="89673"/>
    <lineage>
        <taxon>Eukaryota</taxon>
        <taxon>Metazoa</taxon>
        <taxon>Chordata</taxon>
        <taxon>Craniata</taxon>
        <taxon>Vertebrata</taxon>
        <taxon>Euteleostomi</taxon>
        <taxon>Mammalia</taxon>
        <taxon>Eutheria</taxon>
        <taxon>Laurasiatheria</taxon>
        <taxon>Chiroptera</taxon>
        <taxon>Yangochiroptera</taxon>
        <taxon>Phyllostomidae</taxon>
        <taxon>Phyllostominae</taxon>
        <taxon>Phyllostomus</taxon>
    </lineage>
</organism>
<evidence type="ECO:0000313" key="3">
    <source>
        <dbReference type="Proteomes" id="UP000664940"/>
    </source>
</evidence>
<dbReference type="Proteomes" id="UP000664940">
    <property type="component" value="Unassembled WGS sequence"/>
</dbReference>
<comment type="caution">
    <text evidence="2">The sequence shown here is derived from an EMBL/GenBank/DDBJ whole genome shotgun (WGS) entry which is preliminary data.</text>
</comment>
<feature type="region of interest" description="Disordered" evidence="1">
    <location>
        <begin position="297"/>
        <end position="328"/>
    </location>
</feature>
<reference evidence="2 3" key="1">
    <citation type="journal article" date="2020" name="Nature">
        <title>Six reference-quality genomes reveal evolution of bat adaptations.</title>
        <authorList>
            <person name="Jebb D."/>
            <person name="Huang Z."/>
            <person name="Pippel M."/>
            <person name="Hughes G.M."/>
            <person name="Lavrichenko K."/>
            <person name="Devanna P."/>
            <person name="Winkler S."/>
            <person name="Jermiin L.S."/>
            <person name="Skirmuntt E.C."/>
            <person name="Katzourakis A."/>
            <person name="Burkitt-Gray L."/>
            <person name="Ray D.A."/>
            <person name="Sullivan K.A.M."/>
            <person name="Roscito J.G."/>
            <person name="Kirilenko B.M."/>
            <person name="Davalos L.M."/>
            <person name="Corthals A.P."/>
            <person name="Power M.L."/>
            <person name="Jones G."/>
            <person name="Ransome R.D."/>
            <person name="Dechmann D.K.N."/>
            <person name="Locatelli A.G."/>
            <person name="Puechmaille S.J."/>
            <person name="Fedrigo O."/>
            <person name="Jarvis E.D."/>
            <person name="Hiller M."/>
            <person name="Vernes S.C."/>
            <person name="Myers E.W."/>
            <person name="Teeling E.C."/>
        </authorList>
    </citation>
    <scope>NUCLEOTIDE SEQUENCE [LARGE SCALE GENOMIC DNA]</scope>
    <source>
        <strain evidence="2">Bat1K_MPI-CBG_1</strain>
    </source>
</reference>
<feature type="region of interest" description="Disordered" evidence="1">
    <location>
        <begin position="400"/>
        <end position="424"/>
    </location>
</feature>
<name>A0A834DSD1_9CHIR</name>
<accession>A0A834DSD1</accession>
<evidence type="ECO:0000313" key="2">
    <source>
        <dbReference type="EMBL" id="KAF6090836.1"/>
    </source>
</evidence>
<protein>
    <submittedName>
        <fullName evidence="2">Uncharacterized protein</fullName>
    </submittedName>
</protein>
<dbReference type="AlphaFoldDB" id="A0A834DSD1"/>